<evidence type="ECO:0000313" key="2">
    <source>
        <dbReference type="Proteomes" id="UP000322214"/>
    </source>
</evidence>
<evidence type="ECO:0000313" key="1">
    <source>
        <dbReference type="EMBL" id="QEG20610.1"/>
    </source>
</evidence>
<keyword evidence="2" id="KW-1185">Reference proteome</keyword>
<name>A0A5B9P6Q6_9BACT</name>
<gene>
    <name evidence="1" type="ORF">MFFC18_04600</name>
</gene>
<proteinExistence type="predicted"/>
<protein>
    <submittedName>
        <fullName evidence="1">Uncharacterized protein</fullName>
    </submittedName>
</protein>
<dbReference type="AlphaFoldDB" id="A0A5B9P6Q6"/>
<organism evidence="1 2">
    <name type="scientific">Mariniblastus fucicola</name>
    <dbReference type="NCBI Taxonomy" id="980251"/>
    <lineage>
        <taxon>Bacteria</taxon>
        <taxon>Pseudomonadati</taxon>
        <taxon>Planctomycetota</taxon>
        <taxon>Planctomycetia</taxon>
        <taxon>Pirellulales</taxon>
        <taxon>Pirellulaceae</taxon>
        <taxon>Mariniblastus</taxon>
    </lineage>
</organism>
<accession>A0A5B9P6Q6</accession>
<sequence>MWLSPADVNQEDWSKKCECIPGLGSSGSIHFESAFAIPIAHKKAKVSIKTFASKISVAAAPIYSGTKLFLTVS</sequence>
<dbReference type="Proteomes" id="UP000322214">
    <property type="component" value="Chromosome"/>
</dbReference>
<dbReference type="EMBL" id="CP042912">
    <property type="protein sequence ID" value="QEG20610.1"/>
    <property type="molecule type" value="Genomic_DNA"/>
</dbReference>
<reference evidence="1 2" key="1">
    <citation type="submission" date="2019-08" db="EMBL/GenBank/DDBJ databases">
        <title>Deep-cultivation of Planctomycetes and their phenomic and genomic characterization uncovers novel biology.</title>
        <authorList>
            <person name="Wiegand S."/>
            <person name="Jogler M."/>
            <person name="Boedeker C."/>
            <person name="Pinto D."/>
            <person name="Vollmers J."/>
            <person name="Rivas-Marin E."/>
            <person name="Kohn T."/>
            <person name="Peeters S.H."/>
            <person name="Heuer A."/>
            <person name="Rast P."/>
            <person name="Oberbeckmann S."/>
            <person name="Bunk B."/>
            <person name="Jeske O."/>
            <person name="Meyerdierks A."/>
            <person name="Storesund J.E."/>
            <person name="Kallscheuer N."/>
            <person name="Luecker S."/>
            <person name="Lage O.M."/>
            <person name="Pohl T."/>
            <person name="Merkel B.J."/>
            <person name="Hornburger P."/>
            <person name="Mueller R.-W."/>
            <person name="Bruemmer F."/>
            <person name="Labrenz M."/>
            <person name="Spormann A.M."/>
            <person name="Op den Camp H."/>
            <person name="Overmann J."/>
            <person name="Amann R."/>
            <person name="Jetten M.S.M."/>
            <person name="Mascher T."/>
            <person name="Medema M.H."/>
            <person name="Devos D.P."/>
            <person name="Kaster A.-K."/>
            <person name="Ovreas L."/>
            <person name="Rohde M."/>
            <person name="Galperin M.Y."/>
            <person name="Jogler C."/>
        </authorList>
    </citation>
    <scope>NUCLEOTIDE SEQUENCE [LARGE SCALE GENOMIC DNA]</scope>
    <source>
        <strain evidence="1 2">FC18</strain>
    </source>
</reference>
<dbReference type="KEGG" id="mff:MFFC18_04600"/>